<proteinExistence type="inferred from homology"/>
<keyword evidence="4" id="KW-0732">Signal</keyword>
<dbReference type="PROSITE" id="PS50240">
    <property type="entry name" value="TRYPSIN_DOM"/>
    <property type="match status" value="1"/>
</dbReference>
<evidence type="ECO:0000259" key="5">
    <source>
        <dbReference type="PROSITE" id="PS50240"/>
    </source>
</evidence>
<dbReference type="SUPFAM" id="SSF50494">
    <property type="entry name" value="Trypsin-like serine proteases"/>
    <property type="match status" value="1"/>
</dbReference>
<organism evidence="6 7">
    <name type="scientific">Chilo suppressalis</name>
    <name type="common">Asiatic rice borer moth</name>
    <dbReference type="NCBI Taxonomy" id="168631"/>
    <lineage>
        <taxon>Eukaryota</taxon>
        <taxon>Metazoa</taxon>
        <taxon>Ecdysozoa</taxon>
        <taxon>Arthropoda</taxon>
        <taxon>Hexapoda</taxon>
        <taxon>Insecta</taxon>
        <taxon>Pterygota</taxon>
        <taxon>Neoptera</taxon>
        <taxon>Endopterygota</taxon>
        <taxon>Lepidoptera</taxon>
        <taxon>Glossata</taxon>
        <taxon>Ditrysia</taxon>
        <taxon>Pyraloidea</taxon>
        <taxon>Crambidae</taxon>
        <taxon>Crambinae</taxon>
        <taxon>Chilo</taxon>
    </lineage>
</organism>
<dbReference type="SMART" id="SM00020">
    <property type="entry name" value="Tryp_SPc"/>
    <property type="match status" value="1"/>
</dbReference>
<evidence type="ECO:0000256" key="3">
    <source>
        <dbReference type="SAM" id="MobiDB-lite"/>
    </source>
</evidence>
<keyword evidence="7" id="KW-1185">Reference proteome</keyword>
<evidence type="ECO:0000256" key="1">
    <source>
        <dbReference type="ARBA" id="ARBA00023157"/>
    </source>
</evidence>
<comment type="similarity">
    <text evidence="2">Belongs to the peptidase S1 family. CLIP subfamily.</text>
</comment>
<sequence>MRFYMLLCVVLIGKADAQSDAAPMDCSKYFTTTTTRVYTAETTTTLSPTTTTAKEVPCDTDDNRRGICVNAKYCNKEGNIITSGINLIPKGRSFNVQCPTNQVCCVMTSRTTSPSTAISSTTSRSTTSAKAPSISTSEKKGCGWRNEDGYGPRVLGGESQVNFGEFPWALPIFKIENNVEKYICGGSLIHPRLVLTYANKFIRKGRYVVRVGEWDILGEYEIREHQTIEVAKKIVHENYNSGGHFNDIAILVLKEEVKLDAHIGFACLPLASFRPAIGTQCIATGWGVDKYVNGTMQNIAKQVSVPYIAHDVCQARLRQELRPRFELHETIMCMGGVKDEDTCKGDGGSPLVCEYPGVEGRYYQAGIVSWGLGCGREGLPGMYSDVAALRSWVDRVVQAEGFDTSYYTPLNETF</sequence>
<evidence type="ECO:0000256" key="4">
    <source>
        <dbReference type="SAM" id="SignalP"/>
    </source>
</evidence>
<keyword evidence="1" id="KW-1015">Disulfide bond</keyword>
<name>A0ABN8L5H0_CHISP</name>
<gene>
    <name evidence="6" type="ORF">CHILSU_LOCUS7172</name>
</gene>
<dbReference type="InterPro" id="IPR043504">
    <property type="entry name" value="Peptidase_S1_PA_chymotrypsin"/>
</dbReference>
<feature type="signal peptide" evidence="4">
    <location>
        <begin position="1"/>
        <end position="17"/>
    </location>
</feature>
<dbReference type="EMBL" id="OU963919">
    <property type="protein sequence ID" value="CAH2987589.1"/>
    <property type="molecule type" value="Genomic_DNA"/>
</dbReference>
<dbReference type="Proteomes" id="UP001153292">
    <property type="component" value="Chromosome 26"/>
</dbReference>
<feature type="chain" id="PRO_5046255131" description="Peptidase S1 domain-containing protein" evidence="4">
    <location>
        <begin position="18"/>
        <end position="414"/>
    </location>
</feature>
<evidence type="ECO:0000313" key="6">
    <source>
        <dbReference type="EMBL" id="CAH2987589.1"/>
    </source>
</evidence>
<feature type="compositionally biased region" description="Low complexity" evidence="3">
    <location>
        <begin position="113"/>
        <end position="129"/>
    </location>
</feature>
<dbReference type="Pfam" id="PF00089">
    <property type="entry name" value="Trypsin"/>
    <property type="match status" value="1"/>
</dbReference>
<feature type="domain" description="Peptidase S1" evidence="5">
    <location>
        <begin position="154"/>
        <end position="398"/>
    </location>
</feature>
<dbReference type="CDD" id="cd00190">
    <property type="entry name" value="Tryp_SPc"/>
    <property type="match status" value="1"/>
</dbReference>
<evidence type="ECO:0000313" key="7">
    <source>
        <dbReference type="Proteomes" id="UP001153292"/>
    </source>
</evidence>
<dbReference type="InterPro" id="IPR051487">
    <property type="entry name" value="Ser/Thr_Proteases_Immune/Dev"/>
</dbReference>
<accession>A0ABN8L5H0</accession>
<dbReference type="InterPro" id="IPR001254">
    <property type="entry name" value="Trypsin_dom"/>
</dbReference>
<dbReference type="PANTHER" id="PTHR24256">
    <property type="entry name" value="TRYPTASE-RELATED"/>
    <property type="match status" value="1"/>
</dbReference>
<protein>
    <recommendedName>
        <fullName evidence="5">Peptidase S1 domain-containing protein</fullName>
    </recommendedName>
</protein>
<dbReference type="Gene3D" id="2.40.10.10">
    <property type="entry name" value="Trypsin-like serine proteases"/>
    <property type="match status" value="1"/>
</dbReference>
<dbReference type="InterPro" id="IPR009003">
    <property type="entry name" value="Peptidase_S1_PA"/>
</dbReference>
<feature type="region of interest" description="Disordered" evidence="3">
    <location>
        <begin position="113"/>
        <end position="140"/>
    </location>
</feature>
<evidence type="ECO:0000256" key="2">
    <source>
        <dbReference type="ARBA" id="ARBA00024195"/>
    </source>
</evidence>
<reference evidence="6" key="1">
    <citation type="submission" date="2021-12" db="EMBL/GenBank/DDBJ databases">
        <authorList>
            <person name="King R."/>
        </authorList>
    </citation>
    <scope>NUCLEOTIDE SEQUENCE</scope>
</reference>
<dbReference type="InterPro" id="IPR001314">
    <property type="entry name" value="Peptidase_S1A"/>
</dbReference>
<dbReference type="PRINTS" id="PR00722">
    <property type="entry name" value="CHYMOTRYPSIN"/>
</dbReference>